<accession>A0A1Y2HMC6</accession>
<reference evidence="1 2" key="1">
    <citation type="submission" date="2016-07" db="EMBL/GenBank/DDBJ databases">
        <title>Pervasive Adenine N6-methylation of Active Genes in Fungi.</title>
        <authorList>
            <consortium name="DOE Joint Genome Institute"/>
            <person name="Mondo S.J."/>
            <person name="Dannebaum R.O."/>
            <person name="Kuo R.C."/>
            <person name="Labutti K."/>
            <person name="Haridas S."/>
            <person name="Kuo A."/>
            <person name="Salamov A."/>
            <person name="Ahrendt S.R."/>
            <person name="Lipzen A."/>
            <person name="Sullivan W."/>
            <person name="Andreopoulos W.B."/>
            <person name="Clum A."/>
            <person name="Lindquist E."/>
            <person name="Daum C."/>
            <person name="Ramamoorthy G.K."/>
            <person name="Gryganskyi A."/>
            <person name="Culley D."/>
            <person name="Magnuson J.K."/>
            <person name="James T.Y."/>
            <person name="O'Malley M.A."/>
            <person name="Stajich J.E."/>
            <person name="Spatafora J.W."/>
            <person name="Visel A."/>
            <person name="Grigoriev I.V."/>
        </authorList>
    </citation>
    <scope>NUCLEOTIDE SEQUENCE [LARGE SCALE GENOMIC DNA]</scope>
    <source>
        <strain evidence="1 2">PL171</strain>
    </source>
</reference>
<evidence type="ECO:0000313" key="1">
    <source>
        <dbReference type="EMBL" id="ORZ35709.1"/>
    </source>
</evidence>
<organism evidence="1 2">
    <name type="scientific">Catenaria anguillulae PL171</name>
    <dbReference type="NCBI Taxonomy" id="765915"/>
    <lineage>
        <taxon>Eukaryota</taxon>
        <taxon>Fungi</taxon>
        <taxon>Fungi incertae sedis</taxon>
        <taxon>Blastocladiomycota</taxon>
        <taxon>Blastocladiomycetes</taxon>
        <taxon>Blastocladiales</taxon>
        <taxon>Catenariaceae</taxon>
        <taxon>Catenaria</taxon>
    </lineage>
</organism>
<gene>
    <name evidence="1" type="ORF">BCR44DRAFT_1434038</name>
</gene>
<comment type="caution">
    <text evidence="1">The sequence shown here is derived from an EMBL/GenBank/DDBJ whole genome shotgun (WGS) entry which is preliminary data.</text>
</comment>
<feature type="non-terminal residue" evidence="1">
    <location>
        <position position="1"/>
    </location>
</feature>
<dbReference type="Proteomes" id="UP000193411">
    <property type="component" value="Unassembled WGS sequence"/>
</dbReference>
<dbReference type="EMBL" id="MCFL01000021">
    <property type="protein sequence ID" value="ORZ35709.1"/>
    <property type="molecule type" value="Genomic_DNA"/>
</dbReference>
<sequence length="68" mass="7419">RSLHPSSPILTHPHPSSPILILARDRSLLLARSADDTSTRISLHFPLVRLRQPIAKLIASRCESGSAS</sequence>
<keyword evidence="2" id="KW-1185">Reference proteome</keyword>
<name>A0A1Y2HMC6_9FUNG</name>
<proteinExistence type="predicted"/>
<protein>
    <submittedName>
        <fullName evidence="1">Uncharacterized protein</fullName>
    </submittedName>
</protein>
<evidence type="ECO:0000313" key="2">
    <source>
        <dbReference type="Proteomes" id="UP000193411"/>
    </source>
</evidence>
<dbReference type="AlphaFoldDB" id="A0A1Y2HMC6"/>